<evidence type="ECO:0000256" key="1">
    <source>
        <dbReference type="SAM" id="Phobius"/>
    </source>
</evidence>
<organism evidence="2 3">
    <name type="scientific">Hymenobacter taeanensis</name>
    <dbReference type="NCBI Taxonomy" id="2735321"/>
    <lineage>
        <taxon>Bacteria</taxon>
        <taxon>Pseudomonadati</taxon>
        <taxon>Bacteroidota</taxon>
        <taxon>Cytophagia</taxon>
        <taxon>Cytophagales</taxon>
        <taxon>Hymenobacteraceae</taxon>
        <taxon>Hymenobacter</taxon>
    </lineage>
</organism>
<feature type="transmembrane region" description="Helical" evidence="1">
    <location>
        <begin position="259"/>
        <end position="275"/>
    </location>
</feature>
<reference evidence="2 3" key="1">
    <citation type="submission" date="2020-05" db="EMBL/GenBank/DDBJ databases">
        <title>Complete genome sequence of Hymenobacter sp. TS19 in Coasted Sand Dune.</title>
        <authorList>
            <person name="Lee J.-H."/>
            <person name="Jung J.-H."/>
            <person name="Jeong S."/>
            <person name="Zhao L."/>
            <person name="Kim M.-K."/>
            <person name="Seo H.-S."/>
            <person name="Lim S."/>
        </authorList>
    </citation>
    <scope>NUCLEOTIDE SEQUENCE [LARGE SCALE GENOMIC DNA]</scope>
    <source>
        <strain evidence="2 3">TS19</strain>
    </source>
</reference>
<name>A0A6M6BJQ1_9BACT</name>
<dbReference type="RefSeq" id="WP_171591638.1">
    <property type="nucleotide sequence ID" value="NZ_CP053538.1"/>
</dbReference>
<feature type="transmembrane region" description="Helical" evidence="1">
    <location>
        <begin position="210"/>
        <end position="228"/>
    </location>
</feature>
<feature type="transmembrane region" description="Helical" evidence="1">
    <location>
        <begin position="187"/>
        <end position="203"/>
    </location>
</feature>
<feature type="transmembrane region" description="Helical" evidence="1">
    <location>
        <begin position="55"/>
        <end position="75"/>
    </location>
</feature>
<evidence type="ECO:0008006" key="4">
    <source>
        <dbReference type="Google" id="ProtNLM"/>
    </source>
</evidence>
<dbReference type="KEGG" id="hts:HMJ29_11570"/>
<gene>
    <name evidence="2" type="ORF">HMJ29_11570</name>
</gene>
<feature type="transmembrane region" description="Helical" evidence="1">
    <location>
        <begin position="442"/>
        <end position="462"/>
    </location>
</feature>
<protein>
    <recommendedName>
        <fullName evidence="4">Glycosyltransferase RgtA/B/C/D-like domain-containing protein</fullName>
    </recommendedName>
</protein>
<sequence length="571" mass="66289">MNLYRFAYLTYFTISSIFILISFLICAVDVRVLIDWAGLINYSDKIVSSFLSGHNLYLIKLFSIVATILFISLGYLFRGSIKNACCALVVEFKILFLYLKKTTLEINAANKTYILFLFIVLLGMLLYQVKYLPLGYDEIWTWLNFASRGILVSIAYYPAPNNHILYSVLSSITFYLDSGVVGLRLPSFLAALVLFWILLIVLYRLFKSNYVAVIGVCLFFSFYMIDYYSMNARGYIYITLAFVGSTGALIELSKQKPKLNYMFWLGFVAFSVIGFASIPTYLYAFVSQALVFLFLSEISRKRKMTIAFIYYSFIVGVFVLLFYAPVLLISGFESVLKNKYVLPLPRQTVLSMFNRHVTQTARSFFVNDAQLYFFMILSVAGIVVLFVRKKHLYGFVLMGFVLLPFVFMYLQAVIPFPRTWVYLIFIIVIGQCVVLKSFEDIYIVRVSLISVLTPIFFIYFIYANMLNIKRYKKENALYSSIKKSYDIIVVNKKQLVIDSDFVDVYLNYFFVKNKIYYNPVRLHAIHDLDHHLQDFVWIHDKNSSFFGKLNLNKKEVIYNDSLISVARIMPM</sequence>
<keyword evidence="1" id="KW-0812">Transmembrane</keyword>
<dbReference type="Proteomes" id="UP000501623">
    <property type="component" value="Chromosome"/>
</dbReference>
<feature type="transmembrane region" description="Helical" evidence="1">
    <location>
        <begin position="6"/>
        <end position="34"/>
    </location>
</feature>
<feature type="transmembrane region" description="Helical" evidence="1">
    <location>
        <begin position="392"/>
        <end position="413"/>
    </location>
</feature>
<proteinExistence type="predicted"/>
<keyword evidence="3" id="KW-1185">Reference proteome</keyword>
<feature type="transmembrane region" description="Helical" evidence="1">
    <location>
        <begin position="308"/>
        <end position="332"/>
    </location>
</feature>
<keyword evidence="1" id="KW-1133">Transmembrane helix</keyword>
<keyword evidence="1" id="KW-0472">Membrane</keyword>
<evidence type="ECO:0000313" key="3">
    <source>
        <dbReference type="Proteomes" id="UP000501623"/>
    </source>
</evidence>
<dbReference type="EMBL" id="CP053538">
    <property type="protein sequence ID" value="QJX47543.1"/>
    <property type="molecule type" value="Genomic_DNA"/>
</dbReference>
<evidence type="ECO:0000313" key="2">
    <source>
        <dbReference type="EMBL" id="QJX47543.1"/>
    </source>
</evidence>
<feature type="transmembrane region" description="Helical" evidence="1">
    <location>
        <begin position="369"/>
        <end position="387"/>
    </location>
</feature>
<accession>A0A6M6BJQ1</accession>
<feature type="transmembrane region" description="Helical" evidence="1">
    <location>
        <begin position="111"/>
        <end position="127"/>
    </location>
</feature>
<dbReference type="AlphaFoldDB" id="A0A6M6BJQ1"/>